<accession>L9Z5U0</accession>
<keyword evidence="3" id="KW-1185">Reference proteome</keyword>
<dbReference type="Proteomes" id="UP000011592">
    <property type="component" value="Unassembled WGS sequence"/>
</dbReference>
<feature type="region of interest" description="Disordered" evidence="1">
    <location>
        <begin position="382"/>
        <end position="411"/>
    </location>
</feature>
<evidence type="ECO:0000313" key="2">
    <source>
        <dbReference type="EMBL" id="ELY81017.1"/>
    </source>
</evidence>
<sequence>MDSTIQEVRPDELADTIELGEVTLVLGAPGIGTSQQLRPLGQSVDRLPETDVADDGELVIVEDFVSAAFALDDESLSTYSYEYGEKSLFSISGGAVLVTHPRSFDWLCRSDLGVSGSFIETVDRVVVVRTPPTAAGTAIDEVRQRLSGGTHGLGADERAAVLERARYPPYYFTTPELQEHLGWYDGTVTPEAFLPLSKHDTSAVLLPGDVRRVFEGCEITSGPFDSEFADAIARLLPRGGLPSRIPNERSPAVLAALALVAVGIAEDGDWLDSLARNRTLSPTAEALERALDLPPGTADHLQVFAGESMRARIHERLAADDEEPILDVSREALDDALDALQSESASLETVSTDPEAYGSSPLVGAWHWDGPEALHEAAAERELPGTIQEPDETDEEGLDWRSFVDGEDDDDGDDLLDALDGGLVVLDGPKSSGKRQVAATLASELEDWGTTVKLPDLRNPDQIRTGIEATPNTVVVATYGAKPAKIISDEGVRALPEWVGDGSCAGALLICDDTNRERLDEVAERAGCDELPAWTDRVEFSVEDPSVDTDRDPADVAQELLDVIGWNTVQFPSRRNLDVESVADQSTVAAIAGVPDHALDGEFVGRVLAEVVDIVSTTHGPDAAQQWLSFVDDLVADVGRNRSSDTEEALQYRGEVYETAITAVALANPRTDEWVHAVALGVLEVTNEVSNPHEVSLGVNLEPFATAFSGALARLAQPSDGSVVNHGAIGCVDETLHAMVADDGWRFPLHFVYGKAVGRIVRRAENPAAANGGLSTVVSLVRQYASSPSDHFTTVVLAQSFGSMLGAVADVDCSPEAMAAWVADIQSRASDAVAIITEQDAGTAMLGAFYVAAVGQWVFEHECSDDRIGPWLDAVGLSMCNTATVSTRDVAPEAFVTDAYGGAVRTVVQTGDLDRAEQLFATCHRLVDAIADAGHFEAEQELRAMLHATAFAAFGNVEQQYPDQVSQYPYGVESIPFDDSLGFEDWMALYDESVTRGGAATESTQKRTQHLTAVYRDALSTAVQGFEPDSADSDDSVVTNGMDGSDEWGHWDEWNMFGDLAEPDPSVTPREEHTWYTGITDCIEARASSVESIDDPVQFLADVYGGAAVRWAADGASSRTQEWVTVLVQSLRTSRESIDEPDKTAWFDAFATVDAEILTAVLTRSDVGERTHERLVEAVLSQIEAAATAPDNPPHPVVYVASVFGGALGHAASVESEEVRFCVIEVLSVLDDGFSFDWIELDRADIFERIFAEALATVGRTHADSPVTDEWFEIVSDRIESTATREAPDCPDEFVADVYVRALFEAVQDDADEWRRRLDSELREFTRGSYVNDPEAFLEGLYADVIVKGAENHGPWTRIEACIDAVNESVQDAIDADLLRADGAHERTFSNARDTLFSANGRARADYITRLDQGLQATDNGDISSAIFDAEGVDDPDDPADGPDSTTDRDTDDGENPPRQEDR</sequence>
<dbReference type="RefSeq" id="WP_008454736.1">
    <property type="nucleotide sequence ID" value="NZ_AOIJ01000044.1"/>
</dbReference>
<proteinExistence type="predicted"/>
<protein>
    <submittedName>
        <fullName evidence="2">Uncharacterized protein</fullName>
    </submittedName>
</protein>
<comment type="caution">
    <text evidence="2">The sequence shown here is derived from an EMBL/GenBank/DDBJ whole genome shotgun (WGS) entry which is preliminary data.</text>
</comment>
<reference evidence="2 3" key="1">
    <citation type="journal article" date="2014" name="PLoS Genet.">
        <title>Phylogenetically driven sequencing of extremely halophilic archaea reveals strategies for static and dynamic osmo-response.</title>
        <authorList>
            <person name="Becker E.A."/>
            <person name="Seitzer P.M."/>
            <person name="Tritt A."/>
            <person name="Larsen D."/>
            <person name="Krusor M."/>
            <person name="Yao A.I."/>
            <person name="Wu D."/>
            <person name="Madern D."/>
            <person name="Eisen J.A."/>
            <person name="Darling A.E."/>
            <person name="Facciotti M.T."/>
        </authorList>
    </citation>
    <scope>NUCLEOTIDE SEQUENCE [LARGE SCALE GENOMIC DNA]</scope>
    <source>
        <strain evidence="2 3">JCM 14663</strain>
    </source>
</reference>
<organism evidence="2 3">
    <name type="scientific">Natrinema gari JCM 14663</name>
    <dbReference type="NCBI Taxonomy" id="1230459"/>
    <lineage>
        <taxon>Archaea</taxon>
        <taxon>Methanobacteriati</taxon>
        <taxon>Methanobacteriota</taxon>
        <taxon>Stenosarchaea group</taxon>
        <taxon>Halobacteria</taxon>
        <taxon>Halobacteriales</taxon>
        <taxon>Natrialbaceae</taxon>
        <taxon>Natrinema</taxon>
    </lineage>
</organism>
<dbReference type="PATRIC" id="fig|1230459.4.peg.1593"/>
<evidence type="ECO:0000313" key="3">
    <source>
        <dbReference type="Proteomes" id="UP000011592"/>
    </source>
</evidence>
<evidence type="ECO:0000256" key="1">
    <source>
        <dbReference type="SAM" id="MobiDB-lite"/>
    </source>
</evidence>
<dbReference type="EMBL" id="AOIJ01000044">
    <property type="protein sequence ID" value="ELY81017.1"/>
    <property type="molecule type" value="Genomic_DNA"/>
</dbReference>
<feature type="region of interest" description="Disordered" evidence="1">
    <location>
        <begin position="1423"/>
        <end position="1463"/>
    </location>
</feature>
<feature type="compositionally biased region" description="Acidic residues" evidence="1">
    <location>
        <begin position="1431"/>
        <end position="1441"/>
    </location>
</feature>
<name>L9Z5U0_9EURY</name>
<gene>
    <name evidence="2" type="ORF">C486_07963</name>
</gene>